<feature type="compositionally biased region" description="Basic and acidic residues" evidence="1">
    <location>
        <begin position="183"/>
        <end position="206"/>
    </location>
</feature>
<feature type="compositionally biased region" description="Basic residues" evidence="1">
    <location>
        <begin position="226"/>
        <end position="245"/>
    </location>
</feature>
<feature type="region of interest" description="Disordered" evidence="1">
    <location>
        <begin position="309"/>
        <end position="347"/>
    </location>
</feature>
<keyword evidence="4" id="KW-1185">Reference proteome</keyword>
<comment type="caution">
    <text evidence="3">The sequence shown here is derived from an EMBL/GenBank/DDBJ whole genome shotgun (WGS) entry which is preliminary data.</text>
</comment>
<feature type="compositionally biased region" description="Polar residues" evidence="1">
    <location>
        <begin position="417"/>
        <end position="428"/>
    </location>
</feature>
<feature type="compositionally biased region" description="Polar residues" evidence="1">
    <location>
        <begin position="499"/>
        <end position="509"/>
    </location>
</feature>
<protein>
    <submittedName>
        <fullName evidence="3">Uncharacterized protein</fullName>
    </submittedName>
</protein>
<sequence length="536" mass="59646">HKIIVDDSATYRVQTELVNLTSRLEILKPEELLKGRYFCLMSCSSDNIYNISCLVSKFEYRNRSFLCSEQNLTGLADSNNMQPPTSPGRVTFHSRASDSDDAHHTVEESRQTGASDRSSPTFPSRGAVLAASVVSAVVFFVVVVMLLRWYVKRRITAKQLRERGRVGRSSSRTRTHSSSSAQHRNDEQRETGQHHDPPRSAHESRQRRTTLARSAAISLRLQRPSPTRRHRSSRSRSASPRHSRRTVPNLHPSLNLGAQIAQAQARHEMPMLQGLPRSSEFSEVVYRRLPDGSHVLCIPSLPLPSYEDAVAESRQGEAHRGGDAGGGGQSSHERHQQPSRLSHQQQQLIQQEYMQLSPEAFGQLSRRQQRQFHLLSEPPTAQSPPPPYRSSTRLCAEGEDQSDAAAGHGSGRLRPNPSCTSVFSSPPSYHSALGDAGGSCSGVSSDDDLTDTNSRQRGVTPSELAPLTRSVDSEDRTRWRFAAMMRSANDGYSEAETESLLTGSGSTQEPETEQQRRLQARWPMGRPPPLYDENRT</sequence>
<keyword evidence="2" id="KW-1133">Transmembrane helix</keyword>
<evidence type="ECO:0000313" key="4">
    <source>
        <dbReference type="Proteomes" id="UP001519460"/>
    </source>
</evidence>
<feature type="region of interest" description="Disordered" evidence="1">
    <location>
        <begin position="160"/>
        <end position="254"/>
    </location>
</feature>
<organism evidence="3 4">
    <name type="scientific">Batillaria attramentaria</name>
    <dbReference type="NCBI Taxonomy" id="370345"/>
    <lineage>
        <taxon>Eukaryota</taxon>
        <taxon>Metazoa</taxon>
        <taxon>Spiralia</taxon>
        <taxon>Lophotrochozoa</taxon>
        <taxon>Mollusca</taxon>
        <taxon>Gastropoda</taxon>
        <taxon>Caenogastropoda</taxon>
        <taxon>Sorbeoconcha</taxon>
        <taxon>Cerithioidea</taxon>
        <taxon>Batillariidae</taxon>
        <taxon>Batillaria</taxon>
    </lineage>
</organism>
<keyword evidence="2" id="KW-0472">Membrane</keyword>
<feature type="transmembrane region" description="Helical" evidence="2">
    <location>
        <begin position="127"/>
        <end position="151"/>
    </location>
</feature>
<dbReference type="EMBL" id="JACVVK020000515">
    <property type="protein sequence ID" value="KAK7469501.1"/>
    <property type="molecule type" value="Genomic_DNA"/>
</dbReference>
<dbReference type="Proteomes" id="UP001519460">
    <property type="component" value="Unassembled WGS sequence"/>
</dbReference>
<feature type="compositionally biased region" description="Basic and acidic residues" evidence="1">
    <location>
        <begin position="95"/>
        <end position="110"/>
    </location>
</feature>
<feature type="compositionally biased region" description="Low complexity" evidence="1">
    <location>
        <begin position="338"/>
        <end position="347"/>
    </location>
</feature>
<accession>A0ABD0JBB8</accession>
<feature type="compositionally biased region" description="Polar residues" evidence="1">
    <location>
        <begin position="111"/>
        <end position="122"/>
    </location>
</feature>
<keyword evidence="2" id="KW-0812">Transmembrane</keyword>
<proteinExistence type="predicted"/>
<dbReference type="AlphaFoldDB" id="A0ABD0JBB8"/>
<feature type="region of interest" description="Disordered" evidence="1">
    <location>
        <begin position="399"/>
        <end position="536"/>
    </location>
</feature>
<evidence type="ECO:0000256" key="1">
    <source>
        <dbReference type="SAM" id="MobiDB-lite"/>
    </source>
</evidence>
<feature type="compositionally biased region" description="Low complexity" evidence="1">
    <location>
        <begin position="167"/>
        <end position="182"/>
    </location>
</feature>
<evidence type="ECO:0000256" key="2">
    <source>
        <dbReference type="SAM" id="Phobius"/>
    </source>
</evidence>
<feature type="non-terminal residue" evidence="3">
    <location>
        <position position="1"/>
    </location>
</feature>
<reference evidence="3 4" key="1">
    <citation type="journal article" date="2023" name="Sci. Data">
        <title>Genome assembly of the Korean intertidal mud-creeper Batillaria attramentaria.</title>
        <authorList>
            <person name="Patra A.K."/>
            <person name="Ho P.T."/>
            <person name="Jun S."/>
            <person name="Lee S.J."/>
            <person name="Kim Y."/>
            <person name="Won Y.J."/>
        </authorList>
    </citation>
    <scope>NUCLEOTIDE SEQUENCE [LARGE SCALE GENOMIC DNA]</scope>
    <source>
        <strain evidence="3">Wonlab-2016</strain>
    </source>
</reference>
<gene>
    <name evidence="3" type="ORF">BaRGS_00036480</name>
</gene>
<feature type="region of interest" description="Disordered" evidence="1">
    <location>
        <begin position="76"/>
        <end position="122"/>
    </location>
</feature>
<name>A0ABD0JBB8_9CAEN</name>
<evidence type="ECO:0000313" key="3">
    <source>
        <dbReference type="EMBL" id="KAK7469501.1"/>
    </source>
</evidence>